<dbReference type="Pfam" id="PF13635">
    <property type="entry name" value="DUF4143"/>
    <property type="match status" value="1"/>
</dbReference>
<evidence type="ECO:0000259" key="1">
    <source>
        <dbReference type="Pfam" id="PF13635"/>
    </source>
</evidence>
<comment type="caution">
    <text evidence="2">The sequence shown here is derived from an EMBL/GenBank/DDBJ whole genome shotgun (WGS) entry which is preliminary data.</text>
</comment>
<keyword evidence="3" id="KW-1185">Reference proteome</keyword>
<proteinExistence type="predicted"/>
<dbReference type="RefSeq" id="WP_346755819.1">
    <property type="nucleotide sequence ID" value="NZ_JAUJEB010000001.1"/>
</dbReference>
<organism evidence="2 3">
    <name type="scientific">Agaribacillus aureus</name>
    <dbReference type="NCBI Taxonomy" id="3051825"/>
    <lineage>
        <taxon>Bacteria</taxon>
        <taxon>Pseudomonadati</taxon>
        <taxon>Bacteroidota</taxon>
        <taxon>Cytophagia</taxon>
        <taxon>Cytophagales</taxon>
        <taxon>Splendidivirgaceae</taxon>
        <taxon>Agaribacillus</taxon>
    </lineage>
</organism>
<name>A0ABT8KYB0_9BACT</name>
<evidence type="ECO:0000313" key="2">
    <source>
        <dbReference type="EMBL" id="MDN5210475.1"/>
    </source>
</evidence>
<sequence length="172" mass="19979">MELIYPTTQTIPPIVPDLKKRPRLHFLDFGLVNYQLGLHQELLGINNLHQSSKGKLVQQIVNQEMKSLDYLPGAKRAFWVREERGTSTEVDIIYAYKNKLIPIEVKSGASGALRSLHEFMDRCPHHFAVRIYGGELRIDEISTSKGKRYQLLNLPYFLSGWVKDYLDWFCKE</sequence>
<reference evidence="2" key="1">
    <citation type="submission" date="2023-06" db="EMBL/GenBank/DDBJ databases">
        <title>Genomic of Agaribacillus aureum.</title>
        <authorList>
            <person name="Wang G."/>
        </authorList>
    </citation>
    <scope>NUCLEOTIDE SEQUENCE</scope>
    <source>
        <strain evidence="2">BMA12</strain>
    </source>
</reference>
<dbReference type="InterPro" id="IPR025420">
    <property type="entry name" value="DUF4143"/>
</dbReference>
<feature type="domain" description="DUF4143" evidence="1">
    <location>
        <begin position="7"/>
        <end position="108"/>
    </location>
</feature>
<protein>
    <submittedName>
        <fullName evidence="2">DUF4143 domain-containing protein</fullName>
    </submittedName>
</protein>
<dbReference type="EMBL" id="JAUJEB010000001">
    <property type="protein sequence ID" value="MDN5210475.1"/>
    <property type="molecule type" value="Genomic_DNA"/>
</dbReference>
<gene>
    <name evidence="2" type="ORF">QQ020_00400</name>
</gene>
<evidence type="ECO:0000313" key="3">
    <source>
        <dbReference type="Proteomes" id="UP001172083"/>
    </source>
</evidence>
<accession>A0ABT8KYB0</accession>
<dbReference type="Proteomes" id="UP001172083">
    <property type="component" value="Unassembled WGS sequence"/>
</dbReference>